<dbReference type="EC" id="7.1.1.-" evidence="11"/>
<keyword evidence="4 11" id="KW-1003">Cell membrane</keyword>
<dbReference type="GO" id="GO:0050136">
    <property type="term" value="F:NADH dehydrogenase (quinone) (non-electrogenic) activity"/>
    <property type="evidence" value="ECO:0007669"/>
    <property type="project" value="UniProtKB-UniRule"/>
</dbReference>
<sequence length="100" mass="11482">MLLLNYGLIISLTIFLMGLVSLLKHKNLIFMLISLELMTNAVALVLILVGHHWNQLDGQIMYVFIITAAAAEVSIMLTFFLKIYKEYNTLDIFKLSEIYK</sequence>
<evidence type="ECO:0000256" key="2">
    <source>
        <dbReference type="ARBA" id="ARBA00010519"/>
    </source>
</evidence>
<dbReference type="RefSeq" id="WP_154027236.1">
    <property type="nucleotide sequence ID" value="NZ_LR217695.1"/>
</dbReference>
<dbReference type="AlphaFoldDB" id="A0A451CXK3"/>
<evidence type="ECO:0000256" key="7">
    <source>
        <dbReference type="ARBA" id="ARBA00022967"/>
    </source>
</evidence>
<dbReference type="Pfam" id="PF00420">
    <property type="entry name" value="Oxidored_q2"/>
    <property type="match status" value="1"/>
</dbReference>
<dbReference type="PANTHER" id="PTHR11434:SF16">
    <property type="entry name" value="NADH-UBIQUINONE OXIDOREDUCTASE CHAIN 4L"/>
    <property type="match status" value="1"/>
</dbReference>
<reference evidence="12 13" key="1">
    <citation type="submission" date="2019-02" db="EMBL/GenBank/DDBJ databases">
        <authorList>
            <person name="Manzano-Marin A."/>
            <person name="Manzano-Marin A."/>
        </authorList>
    </citation>
    <scope>NUCLEOTIDE SEQUENCE [LARGE SCALE GENOMIC DNA]</scope>
    <source>
        <strain evidence="12 13">BuCicuneomaculata</strain>
    </source>
</reference>
<evidence type="ECO:0000256" key="4">
    <source>
        <dbReference type="ARBA" id="ARBA00022475"/>
    </source>
</evidence>
<evidence type="ECO:0000256" key="8">
    <source>
        <dbReference type="ARBA" id="ARBA00022989"/>
    </source>
</evidence>
<organism evidence="12 13">
    <name type="scientific">Buchnera aphidicola</name>
    <name type="common">Cinara cuneomaculata</name>
    <dbReference type="NCBI Taxonomy" id="1660040"/>
    <lineage>
        <taxon>Bacteria</taxon>
        <taxon>Pseudomonadati</taxon>
        <taxon>Pseudomonadota</taxon>
        <taxon>Gammaproteobacteria</taxon>
        <taxon>Enterobacterales</taxon>
        <taxon>Erwiniaceae</taxon>
        <taxon>Buchnera</taxon>
    </lineage>
</organism>
<dbReference type="GO" id="GO:0005886">
    <property type="term" value="C:plasma membrane"/>
    <property type="evidence" value="ECO:0007669"/>
    <property type="project" value="UniProtKB-SubCell"/>
</dbReference>
<keyword evidence="7 11" id="KW-1278">Translocase</keyword>
<keyword evidence="9 11" id="KW-0830">Ubiquinone</keyword>
<dbReference type="GO" id="GO:0042773">
    <property type="term" value="P:ATP synthesis coupled electron transport"/>
    <property type="evidence" value="ECO:0007669"/>
    <property type="project" value="InterPro"/>
</dbReference>
<name>A0A451CXK3_9GAMM</name>
<dbReference type="HAMAP" id="MF_01456">
    <property type="entry name" value="NDH1_NuoK"/>
    <property type="match status" value="1"/>
</dbReference>
<keyword evidence="11" id="KW-0520">NAD</keyword>
<dbReference type="InterPro" id="IPR001133">
    <property type="entry name" value="NADH_UbQ_OxRdtase_chain4L/K"/>
</dbReference>
<comment type="similarity">
    <text evidence="2 11">Belongs to the complex I subunit 4L family.</text>
</comment>
<feature type="transmembrane region" description="Helical" evidence="11">
    <location>
        <begin position="6"/>
        <end position="23"/>
    </location>
</feature>
<evidence type="ECO:0000256" key="5">
    <source>
        <dbReference type="ARBA" id="ARBA00022692"/>
    </source>
</evidence>
<dbReference type="OrthoDB" id="9801357at2"/>
<evidence type="ECO:0000256" key="9">
    <source>
        <dbReference type="ARBA" id="ARBA00023075"/>
    </source>
</evidence>
<keyword evidence="10 11" id="KW-0472">Membrane</keyword>
<dbReference type="Proteomes" id="UP000294404">
    <property type="component" value="Chromosome"/>
</dbReference>
<protein>
    <recommendedName>
        <fullName evidence="11">NADH-quinone oxidoreductase subunit K</fullName>
        <ecNumber evidence="11">7.1.1.-</ecNumber>
    </recommendedName>
    <alternativeName>
        <fullName evidence="11">NADH dehydrogenase I subunit K</fullName>
    </alternativeName>
    <alternativeName>
        <fullName evidence="11">NDH-1 subunit K</fullName>
    </alternativeName>
</protein>
<gene>
    <name evidence="11 12" type="primary">nuoK</name>
    <name evidence="12" type="ORF">BUCICUMA2628_112</name>
</gene>
<dbReference type="Gene3D" id="1.10.287.3510">
    <property type="match status" value="1"/>
</dbReference>
<keyword evidence="8 11" id="KW-1133">Transmembrane helix</keyword>
<evidence type="ECO:0000256" key="10">
    <source>
        <dbReference type="ARBA" id="ARBA00023136"/>
    </source>
</evidence>
<comment type="function">
    <text evidence="11">NDH-1 shuttles electrons from NADH, via FMN and iron-sulfur (Fe-S) centers, to quinones in the respiratory chain. The immediate electron acceptor for the enzyme in this species is believed to be ubiquinone. Couples the redox reaction to proton translocation (for every two electrons transferred, four hydrogen ions are translocated across the cytoplasmic membrane), and thus conserves the redox energy in a proton gradient.</text>
</comment>
<comment type="subunit">
    <text evidence="11">NDH-1 is composed of 13 different subunits. Subunits NuoA, H, J, K, L, M, N constitute the membrane sector of the complex.</text>
</comment>
<keyword evidence="6 11" id="KW-0874">Quinone</keyword>
<evidence type="ECO:0000313" key="13">
    <source>
        <dbReference type="Proteomes" id="UP000294404"/>
    </source>
</evidence>
<evidence type="ECO:0000256" key="6">
    <source>
        <dbReference type="ARBA" id="ARBA00022719"/>
    </source>
</evidence>
<evidence type="ECO:0000256" key="11">
    <source>
        <dbReference type="HAMAP-Rule" id="MF_01456"/>
    </source>
</evidence>
<keyword evidence="3 11" id="KW-0813">Transport</keyword>
<evidence type="ECO:0000256" key="1">
    <source>
        <dbReference type="ARBA" id="ARBA00004141"/>
    </source>
</evidence>
<feature type="transmembrane region" description="Helical" evidence="11">
    <location>
        <begin position="30"/>
        <end position="53"/>
    </location>
</feature>
<accession>A0A451CXK3</accession>
<dbReference type="NCBIfam" id="NF004320">
    <property type="entry name" value="PRK05715.1-2"/>
    <property type="match status" value="1"/>
</dbReference>
<dbReference type="EMBL" id="LR217695">
    <property type="protein sequence ID" value="VFP78092.1"/>
    <property type="molecule type" value="Genomic_DNA"/>
</dbReference>
<dbReference type="PANTHER" id="PTHR11434">
    <property type="entry name" value="NADH-UBIQUINONE OXIDOREDUCTASE SUBUNIT ND4L"/>
    <property type="match status" value="1"/>
</dbReference>
<evidence type="ECO:0000256" key="3">
    <source>
        <dbReference type="ARBA" id="ARBA00022448"/>
    </source>
</evidence>
<keyword evidence="5 11" id="KW-0812">Transmembrane</keyword>
<proteinExistence type="inferred from homology"/>
<dbReference type="GO" id="GO:0048038">
    <property type="term" value="F:quinone binding"/>
    <property type="evidence" value="ECO:0007669"/>
    <property type="project" value="UniProtKB-KW"/>
</dbReference>
<keyword evidence="12" id="KW-0560">Oxidoreductase</keyword>
<evidence type="ECO:0000313" key="12">
    <source>
        <dbReference type="EMBL" id="VFP78092.1"/>
    </source>
</evidence>
<comment type="catalytic activity">
    <reaction evidence="11">
        <text>a quinone + NADH + 5 H(+)(in) = a quinol + NAD(+) + 4 H(+)(out)</text>
        <dbReference type="Rhea" id="RHEA:57888"/>
        <dbReference type="ChEBI" id="CHEBI:15378"/>
        <dbReference type="ChEBI" id="CHEBI:24646"/>
        <dbReference type="ChEBI" id="CHEBI:57540"/>
        <dbReference type="ChEBI" id="CHEBI:57945"/>
        <dbReference type="ChEBI" id="CHEBI:132124"/>
    </reaction>
</comment>
<feature type="transmembrane region" description="Helical" evidence="11">
    <location>
        <begin position="59"/>
        <end position="81"/>
    </location>
</feature>
<dbReference type="InterPro" id="IPR039428">
    <property type="entry name" value="NUOK/Mnh_C1-like"/>
</dbReference>
<dbReference type="GO" id="GO:0030964">
    <property type="term" value="C:NADH dehydrogenase complex"/>
    <property type="evidence" value="ECO:0007669"/>
    <property type="project" value="TreeGrafter"/>
</dbReference>
<comment type="subcellular location">
    <subcellularLocation>
        <location evidence="11">Cell membrane</location>
        <topology evidence="11">Multi-pass membrane protein</topology>
    </subcellularLocation>
    <subcellularLocation>
        <location evidence="1">Membrane</location>
        <topology evidence="1">Multi-pass membrane protein</topology>
    </subcellularLocation>
</comment>